<dbReference type="OrthoDB" id="366364at2759"/>
<protein>
    <submittedName>
        <fullName evidence="3">Cell wall surface anchor family protein, putative</fullName>
    </submittedName>
</protein>
<evidence type="ECO:0000313" key="3">
    <source>
        <dbReference type="EMBL" id="GBE58590.1"/>
    </source>
</evidence>
<feature type="region of interest" description="Disordered" evidence="2">
    <location>
        <begin position="691"/>
        <end position="712"/>
    </location>
</feature>
<evidence type="ECO:0000256" key="1">
    <source>
        <dbReference type="SAM" id="Coils"/>
    </source>
</evidence>
<dbReference type="EMBL" id="BDSA01000001">
    <property type="protein sequence ID" value="GBE58590.1"/>
    <property type="molecule type" value="Genomic_DNA"/>
</dbReference>
<comment type="caution">
    <text evidence="3">The sequence shown here is derived from an EMBL/GenBank/DDBJ whole genome shotgun (WGS) entry which is preliminary data.</text>
</comment>
<dbReference type="VEuPathDB" id="PiroplasmaDB:BOVATA_000830"/>
<feature type="coiled-coil region" evidence="1">
    <location>
        <begin position="447"/>
        <end position="552"/>
    </location>
</feature>
<dbReference type="SUPFAM" id="SSF90257">
    <property type="entry name" value="Myosin rod fragments"/>
    <property type="match status" value="1"/>
</dbReference>
<reference evidence="3 4" key="1">
    <citation type="journal article" date="2017" name="BMC Genomics">
        <title>Whole-genome assembly of Babesia ovata and comparative genomics between closely related pathogens.</title>
        <authorList>
            <person name="Yamagishi J."/>
            <person name="Asada M."/>
            <person name="Hakimi H."/>
            <person name="Tanaka T.Q."/>
            <person name="Sugimoto C."/>
            <person name="Kawazu S."/>
        </authorList>
    </citation>
    <scope>NUCLEOTIDE SEQUENCE [LARGE SCALE GENOMIC DNA]</scope>
    <source>
        <strain evidence="3 4">Miyake</strain>
    </source>
</reference>
<name>A0A2H6K6H9_9APIC</name>
<organism evidence="3 4">
    <name type="scientific">Babesia ovata</name>
    <dbReference type="NCBI Taxonomy" id="189622"/>
    <lineage>
        <taxon>Eukaryota</taxon>
        <taxon>Sar</taxon>
        <taxon>Alveolata</taxon>
        <taxon>Apicomplexa</taxon>
        <taxon>Aconoidasida</taxon>
        <taxon>Piroplasmida</taxon>
        <taxon>Babesiidae</taxon>
        <taxon>Babesia</taxon>
    </lineage>
</organism>
<gene>
    <name evidence="3" type="ORF">BOVATA_000830</name>
</gene>
<feature type="coiled-coil region" evidence="1">
    <location>
        <begin position="252"/>
        <end position="328"/>
    </location>
</feature>
<accession>A0A2H6K6H9</accession>
<feature type="compositionally biased region" description="Polar residues" evidence="2">
    <location>
        <begin position="691"/>
        <end position="705"/>
    </location>
</feature>
<feature type="region of interest" description="Disordered" evidence="2">
    <location>
        <begin position="640"/>
        <end position="671"/>
    </location>
</feature>
<feature type="coiled-coil region" evidence="1">
    <location>
        <begin position="111"/>
        <end position="170"/>
    </location>
</feature>
<dbReference type="Proteomes" id="UP000236319">
    <property type="component" value="Unassembled WGS sequence"/>
</dbReference>
<evidence type="ECO:0000256" key="2">
    <source>
        <dbReference type="SAM" id="MobiDB-lite"/>
    </source>
</evidence>
<evidence type="ECO:0000313" key="4">
    <source>
        <dbReference type="Proteomes" id="UP000236319"/>
    </source>
</evidence>
<sequence length="748" mass="84495">MEYDCEVVQLSSLFGVLETCLSKCRHALQDEELVEHYENLYQSNLFQYNKILNTLQRSVEETQTKAESINAAIVNDEGIKNGMHLELDTLLSKCESSEHRILELAEDRKGAQDLSDELSNQDEKLAQSLEQTASDLKSTESQTVLAYYALLKVKEDSSNIEDRISAAERDTMKMKATLCSRQNTYRMMLADLDDHLHIHKLELNRIACIHGELDGQRAAAEAEHKSLLIKACETKSLIADLIDAKSRDEAELASLDGEINDLATNITALRKDVAHLENEIAERATQLEEATASKERMSATKAELSGRVSEVEADVQALQSNNEELQSAISDHNPRIQELEHTLHAQMEDMQLRKSELADHLSACNILRMKAAEIVINFSITSKELLDRAEGLFPPGWHNYGKSVGYGGLKQLVGNSMCCQHICNQMKSLLRKRSHLESQRHEVANGTKEVNQELQRKMRDNEQLTKDLDDAQKLCAKMNEDIARLKEEVDQVTCKEDGREQMRLDLRKEHEYIKKTIEELKVQEEQNKVEYNRQIEDQIEAQKARLKQLKSDDCPELLEIIEEERRNSAILLTAALEALDLEHTKEQSKLEAKHSAMVGIGTYCPNSVCKAQEEKEKFDAIRKVNASEIARLRATIEEKKVKPKAHVDHSVTPPTPKTPISRQTMLPPDATKIPQPKDASVHFKVSNNQATPELQQTPTLISTPGSAKDSRVPLLDIVKKEPRRKCIRRVPAANGNGDEPKAELDLFC</sequence>
<dbReference type="RefSeq" id="XP_028864833.1">
    <property type="nucleotide sequence ID" value="XM_029009000.1"/>
</dbReference>
<keyword evidence="4" id="KW-1185">Reference proteome</keyword>
<keyword evidence="1" id="KW-0175">Coiled coil</keyword>
<dbReference type="AlphaFoldDB" id="A0A2H6K6H9"/>
<proteinExistence type="predicted"/>
<dbReference type="Gene3D" id="1.10.287.1490">
    <property type="match status" value="1"/>
</dbReference>
<dbReference type="GeneID" id="39872360"/>
<feature type="compositionally biased region" description="Basic and acidic residues" evidence="2">
    <location>
        <begin position="640"/>
        <end position="649"/>
    </location>
</feature>